<keyword evidence="3" id="KW-1185">Reference proteome</keyword>
<feature type="domain" description="MULE transposase" evidence="1">
    <location>
        <begin position="46"/>
        <end position="130"/>
    </location>
</feature>
<dbReference type="Pfam" id="PF10551">
    <property type="entry name" value="MULE"/>
    <property type="match status" value="1"/>
</dbReference>
<proteinExistence type="predicted"/>
<sequence length="539" mass="62314">MHNVMHILQTKGYNLQYRANTITNELEDLFFIHPTSLKMWQAFPYVVLMDTTYKTNKYNLPFLEIVGVTSTNKTFSIVFAFMHNEKTSNYIWALTCLKLTINDSFCPRVIVTDRDLALIKACGDVFPQMHAMDKILEELHRSKRFVPALENCGCQLRTCFGLPCGHELVMYVGTGSPIPLDSVDVFWRKLDLMPSISVEYGDLNGDHRMQRFKEIYNNQPHHIKYNYLRRMEEITHPSTNLVNEPSVKKNNRGRLKINCVQHQSQAPHRYSCSDLNQEPPWYSSSFMDLNDDPNRHSSFVMGSYEEPIGQCSYNINLNEEPIGQCSYNIDLNEEPIGQCSYQTDMNEDPIGQCSYKIDLNEEPPLGNNSLLDEITFIFHPYIAHIQNVLGDGNCGFRSVAVCLGYGEDQWLYIRQQLLDELFCSYDDYTRVFVGCDEVFTSLSFFTKNESAPTEHWMLMPETGILIANRFGVIVQFLTTEGPVTFFPLWRGPREFQNHRVLTFALVYTNHYVMVQLEGEYPMHPIATLWIRNKAPSATE</sequence>
<evidence type="ECO:0000313" key="2">
    <source>
        <dbReference type="EMBL" id="CAI9302098.1"/>
    </source>
</evidence>
<name>A0AA36ENJ0_LACSI</name>
<organism evidence="2 3">
    <name type="scientific">Lactuca saligna</name>
    <name type="common">Willowleaf lettuce</name>
    <dbReference type="NCBI Taxonomy" id="75948"/>
    <lineage>
        <taxon>Eukaryota</taxon>
        <taxon>Viridiplantae</taxon>
        <taxon>Streptophyta</taxon>
        <taxon>Embryophyta</taxon>
        <taxon>Tracheophyta</taxon>
        <taxon>Spermatophyta</taxon>
        <taxon>Magnoliopsida</taxon>
        <taxon>eudicotyledons</taxon>
        <taxon>Gunneridae</taxon>
        <taxon>Pentapetalae</taxon>
        <taxon>asterids</taxon>
        <taxon>campanulids</taxon>
        <taxon>Asterales</taxon>
        <taxon>Asteraceae</taxon>
        <taxon>Cichorioideae</taxon>
        <taxon>Cichorieae</taxon>
        <taxon>Lactucinae</taxon>
        <taxon>Lactuca</taxon>
    </lineage>
</organism>
<dbReference type="InterPro" id="IPR018289">
    <property type="entry name" value="MULE_transposase_dom"/>
</dbReference>
<dbReference type="PANTHER" id="PTHR31569">
    <property type="entry name" value="SWIM-TYPE DOMAIN-CONTAINING PROTEIN"/>
    <property type="match status" value="1"/>
</dbReference>
<evidence type="ECO:0000259" key="1">
    <source>
        <dbReference type="Pfam" id="PF10551"/>
    </source>
</evidence>
<dbReference type="PANTHER" id="PTHR31569:SF4">
    <property type="entry name" value="SWIM-TYPE DOMAIN-CONTAINING PROTEIN"/>
    <property type="match status" value="1"/>
</dbReference>
<dbReference type="AlphaFoldDB" id="A0AA36ENJ0"/>
<protein>
    <recommendedName>
        <fullName evidence="1">MULE transposase domain-containing protein</fullName>
    </recommendedName>
</protein>
<dbReference type="InterPro" id="IPR052579">
    <property type="entry name" value="Zinc_finger_SWIM"/>
</dbReference>
<reference evidence="2" key="1">
    <citation type="submission" date="2023-04" db="EMBL/GenBank/DDBJ databases">
        <authorList>
            <person name="Vijverberg K."/>
            <person name="Xiong W."/>
            <person name="Schranz E."/>
        </authorList>
    </citation>
    <scope>NUCLEOTIDE SEQUENCE</scope>
</reference>
<dbReference type="Proteomes" id="UP001177003">
    <property type="component" value="Chromosome 9"/>
</dbReference>
<evidence type="ECO:0000313" key="3">
    <source>
        <dbReference type="Proteomes" id="UP001177003"/>
    </source>
</evidence>
<dbReference type="CDD" id="cd22744">
    <property type="entry name" value="OTU"/>
    <property type="match status" value="1"/>
</dbReference>
<dbReference type="EMBL" id="OX465085">
    <property type="protein sequence ID" value="CAI9302098.1"/>
    <property type="molecule type" value="Genomic_DNA"/>
</dbReference>
<accession>A0AA36ENJ0</accession>
<gene>
    <name evidence="2" type="ORF">LSALG_LOCUS40604</name>
</gene>